<evidence type="ECO:0000313" key="5">
    <source>
        <dbReference type="Proteomes" id="UP000232188"/>
    </source>
</evidence>
<accession>A0A2M9YNR5</accession>
<dbReference type="EMBL" id="NPDV01000008">
    <property type="protein sequence ID" value="PJZ53186.1"/>
    <property type="molecule type" value="Genomic_DNA"/>
</dbReference>
<keyword evidence="1" id="KW-1133">Transmembrane helix</keyword>
<gene>
    <name evidence="3" type="ORF">CH376_00865</name>
    <name evidence="2" type="ORF">CH380_10245</name>
</gene>
<comment type="caution">
    <text evidence="2">The sequence shown here is derived from an EMBL/GenBank/DDBJ whole genome shotgun (WGS) entry which is preliminary data.</text>
</comment>
<proteinExistence type="predicted"/>
<dbReference type="Proteomes" id="UP000232188">
    <property type="component" value="Unassembled WGS sequence"/>
</dbReference>
<name>A0A2M9YNR5_9LEPT</name>
<sequence>MSKGDSIFLRIRLYLIPFLLIPFLITCGWFGKDRGTMEDVDLAAATWLVAESVKTQVNNEGVPIKPGQPTPPVTPVSGLFNLPPGKPVAAAALMGTIDPTGTTIVNDFDGDGILNQNETLSNVWVADYPQIETTIAPPVTLKIQILKNSSNQSDQIVSEINSNDFEASKNEGSDKIHQSELNERTVQFQDSFSTDIEFGQSREVSHSAGFNAGAGVGPISASYGMNYSTSTKDSWQGKNAVSATTTKWADRPFKNNLDKDAWNLKTDSSSTKAKKYRSDKSQKVNETSTVEPNAGVVRAALYIKNLSVNMPVKISNILCSLMFETPTGEIVPMSSFRLRNDDYSLFEVEVYGGSDFGPYVVELTNLNTSEVEKAIAAGYTPKIMIVDYAMTHVPDSNYKSNLLNFSGNNLKIIEENAKGRTALVKIYGPGFRELHRVTAFDTPNVTNPCNTTSTDVFSPGVSLKKALERISCSGSNITFKDYVIDFTEIAPKLGESRLYLKGVQSVGAISTTIPCVDETNTGSDGVTRTACVQKPLSQWTENEKATAGVWTIYSRGKYYSPTEYWLSSNSITKFDPWRGATSAPVVKGVDSIIWAGDNYDLVYISMKDFIQAQQKFGTNPLETGLEYPFNTRWDKLSLGNHPYDPDTNSLYLGEVGFSEKIELKISLNKTQYLTPDFGTPDTTTSSITQFFTNFNYNPKTTTDRYTIEQASDFELSMGFGGSRSDWFHVVKDLSNSDPYKLKSCGKTLDYVNQVFTLCVQLPTLSTTVDPVVSLVKLYLRPSLNNAYRNTVWPLHYSKVRKVRGELGLPVAIGDTTVRIAKTTGIPEIGDKILIDGDTNQYQIQNILPPQPDGSFDVTLGAAIQKANVKTTQLYVPGNLTAPDVKLSVDNGFVTDWNSQVTAAFLPTEWNLTQYLPFMTGGSANCTSTPFHPAGCLGVNPDTNVINWMGIYNQGVALWNSWSDGGDFSNFLYSGLIRLTSSTGKSYRLESSNTDFTVSADVNASVLGDVTTVNYGDVALSIWRQGSTILGRYHAISSGQPLGNPFMVNPTITVSASGKYWVKAKNGKVVIVWENGQSLFTSVRDIATFGTPVSELSLGNRYTPFPKNNFDPMLDIGIGNNRAIIVWNDLNTSTSPDSTLLYICAIGNSCLWYDVRNYRVDGKIIRLDTGATVNSSFSIVGYSTQDNVWDYISHQHDQVSHYNVTLAVEVNDNNQAVIGWIFQHQDSENHTIGAAVYELNNSALIGSNQTVISESTRPVDSLQVGAINGKGIILWRRNDGFVLGRGVNTIDGTLIGSNYFEIETGGVDLLKYSTSGNNGLLTYRKNTKDIRLKAIDLTTSQLLYPSSLNLGVASSDTRKPGNSVLSGNKILTTWDQTNGSKRTIWGRISDISTFTVNGPKEFQLSTTNEGVQFNPISVVNNGMGLATWVSQDKTQQRIRGAKIDLNNPGALRYGLNNFFVSPLIERDYTVRAKIKY</sequence>
<protein>
    <recommendedName>
        <fullName evidence="6">Lipoprotein</fullName>
    </recommendedName>
</protein>
<evidence type="ECO:0000313" key="2">
    <source>
        <dbReference type="EMBL" id="PJZ53186.1"/>
    </source>
</evidence>
<reference evidence="4 5" key="1">
    <citation type="submission" date="2017-07" db="EMBL/GenBank/DDBJ databases">
        <title>Leptospira spp. isolated from tropical soils.</title>
        <authorList>
            <person name="Thibeaux R."/>
            <person name="Iraola G."/>
            <person name="Ferres I."/>
            <person name="Bierque E."/>
            <person name="Girault D."/>
            <person name="Soupe-Gilbert M.-E."/>
            <person name="Picardeau M."/>
            <person name="Goarant C."/>
        </authorList>
    </citation>
    <scope>NUCLEOTIDE SEQUENCE [LARGE SCALE GENOMIC DNA]</scope>
    <source>
        <strain evidence="2 5">FH2-B-C1</strain>
        <strain evidence="3 4">FH2-B-D1</strain>
    </source>
</reference>
<dbReference type="RefSeq" id="WP_100785663.1">
    <property type="nucleotide sequence ID" value="NZ_NPDU01000001.1"/>
</dbReference>
<keyword evidence="1" id="KW-0472">Membrane</keyword>
<organism evidence="2 5">
    <name type="scientific">Leptospira adleri</name>
    <dbReference type="NCBI Taxonomy" id="2023186"/>
    <lineage>
        <taxon>Bacteria</taxon>
        <taxon>Pseudomonadati</taxon>
        <taxon>Spirochaetota</taxon>
        <taxon>Spirochaetia</taxon>
        <taxon>Leptospirales</taxon>
        <taxon>Leptospiraceae</taxon>
        <taxon>Leptospira</taxon>
    </lineage>
</organism>
<dbReference type="NCBIfam" id="NF038383">
    <property type="entry name" value="lipo_LIC12048"/>
    <property type="match status" value="1"/>
</dbReference>
<dbReference type="Proteomes" id="UP000232149">
    <property type="component" value="Unassembled WGS sequence"/>
</dbReference>
<dbReference type="EMBL" id="NPDU01000001">
    <property type="protein sequence ID" value="PJZ64005.1"/>
    <property type="molecule type" value="Genomic_DNA"/>
</dbReference>
<evidence type="ECO:0008006" key="6">
    <source>
        <dbReference type="Google" id="ProtNLM"/>
    </source>
</evidence>
<evidence type="ECO:0000313" key="3">
    <source>
        <dbReference type="EMBL" id="PJZ64005.1"/>
    </source>
</evidence>
<feature type="transmembrane region" description="Helical" evidence="1">
    <location>
        <begin position="12"/>
        <end position="31"/>
    </location>
</feature>
<keyword evidence="1" id="KW-0812">Transmembrane</keyword>
<evidence type="ECO:0000313" key="4">
    <source>
        <dbReference type="Proteomes" id="UP000232149"/>
    </source>
</evidence>
<keyword evidence="4" id="KW-1185">Reference proteome</keyword>
<evidence type="ECO:0000256" key="1">
    <source>
        <dbReference type="SAM" id="Phobius"/>
    </source>
</evidence>